<dbReference type="EMBL" id="JAANIT010001641">
    <property type="protein sequence ID" value="KAG1539350.1"/>
    <property type="molecule type" value="Genomic_DNA"/>
</dbReference>
<sequence>MTLFSKFTKSNSNEKIIYPWSQRKLSGSSAALPRFGHGAAMIDNQHLLIYGGYHKGNTKKNLFLIDTNTISAISIQTSGDVPSSRSFTAIACIDGLVLLFGGEPIVLGKIWDPQLYILYTNSKQWSKIRINGNLPRGRSGHTMSAHNGCIYVWGGQHRGQYLNEMIIFDLKEYPSKAEWQFISQTSKAPAPRAGHISAVYENKLYIFGGMNASHLYNDIWFFDFITKVWNQVEAVGYIPAPREGCAAALVNDTIYIFGGRGMNGFILGDLYAFRIKSQRWYTFQNMGSPPSPRHGASLTLIQNRMFVYGGDSANGKMDDGSFVYILDCSKIKYPPENEILENERKPQFVIALNDSKDAFQYGVVRKPSLTPKSQLRKPQYTKTSDLSSSLENHSYRSPSTSFSETHSYKSKSSHAKGSEPLTKTPPPRPPREGVTLNAFKKPSTLDLEEKSRLLRDILARDTVITEMRKKEQWWRTEVSIARHARARLGDLFDDDGQTQDANLFDFREGEHDKLLLFKQLASAKAEIRKMKSSIEKQTDSMIQDLLKQETIRATALKEAAYYKSKYKALKSKDKTAVALLETERVEVLENRLKEARIQKDQINIMLLEVQKRSQEDQRSRQLAEERASIAQQQSEMAQEAHQATLEKISKIYSQILKTEAKCREDVAKIASLSNKLVNQLSSEEDNMDLSEIHIQKARLEAVNIKSRNEIVILLQQLEKHQDEKDDLESLLDEKNQAYAETLLELEKVRIELELLRRSTKKKNVSGSK</sequence>
<dbReference type="InterPro" id="IPR052637">
    <property type="entry name" value="KLHDC3-like"/>
</dbReference>
<keyword evidence="4" id="KW-0677">Repeat</keyword>
<evidence type="ECO:0000313" key="9">
    <source>
        <dbReference type="Proteomes" id="UP000717996"/>
    </source>
</evidence>
<dbReference type="Pfam" id="PF24681">
    <property type="entry name" value="Kelch_KLHDC2_KLHL20_DRC7"/>
    <property type="match status" value="1"/>
</dbReference>
<organism evidence="8 9">
    <name type="scientific">Rhizopus oryzae</name>
    <name type="common">Mucormycosis agent</name>
    <name type="synonym">Rhizopus arrhizus var. delemar</name>
    <dbReference type="NCBI Taxonomy" id="64495"/>
    <lineage>
        <taxon>Eukaryota</taxon>
        <taxon>Fungi</taxon>
        <taxon>Fungi incertae sedis</taxon>
        <taxon>Mucoromycota</taxon>
        <taxon>Mucoromycotina</taxon>
        <taxon>Mucoromycetes</taxon>
        <taxon>Mucorales</taxon>
        <taxon>Mucorineae</taxon>
        <taxon>Rhizopodaceae</taxon>
        <taxon>Rhizopus</taxon>
    </lineage>
</organism>
<evidence type="ECO:0000256" key="6">
    <source>
        <dbReference type="SAM" id="Coils"/>
    </source>
</evidence>
<accession>A0A9P6Y4I4</accession>
<protein>
    <submittedName>
        <fullName evidence="8">Uncharacterized protein</fullName>
    </submittedName>
</protein>
<dbReference type="Gene3D" id="2.120.10.80">
    <property type="entry name" value="Kelch-type beta propeller"/>
    <property type="match status" value="2"/>
</dbReference>
<evidence type="ECO:0000256" key="5">
    <source>
        <dbReference type="ARBA" id="ARBA00023054"/>
    </source>
</evidence>
<feature type="coiled-coil region" evidence="6">
    <location>
        <begin position="578"/>
        <end position="640"/>
    </location>
</feature>
<evidence type="ECO:0000313" key="8">
    <source>
        <dbReference type="EMBL" id="KAG1539350.1"/>
    </source>
</evidence>
<dbReference type="SMART" id="SM00612">
    <property type="entry name" value="Kelch"/>
    <property type="match status" value="3"/>
</dbReference>
<dbReference type="InterPro" id="IPR015915">
    <property type="entry name" value="Kelch-typ_b-propeller"/>
</dbReference>
<feature type="compositionally biased region" description="Polar residues" evidence="7">
    <location>
        <begin position="380"/>
        <end position="405"/>
    </location>
</feature>
<dbReference type="GO" id="GO:0005737">
    <property type="term" value="C:cytoplasm"/>
    <property type="evidence" value="ECO:0007669"/>
    <property type="project" value="UniProtKB-SubCell"/>
</dbReference>
<evidence type="ECO:0000256" key="4">
    <source>
        <dbReference type="ARBA" id="ARBA00022737"/>
    </source>
</evidence>
<feature type="coiled-coil region" evidence="6">
    <location>
        <begin position="703"/>
        <end position="758"/>
    </location>
</feature>
<gene>
    <name evidence="8" type="ORF">G6F51_009192</name>
</gene>
<evidence type="ECO:0000256" key="2">
    <source>
        <dbReference type="ARBA" id="ARBA00022441"/>
    </source>
</evidence>
<feature type="region of interest" description="Disordered" evidence="7">
    <location>
        <begin position="370"/>
        <end position="441"/>
    </location>
</feature>
<evidence type="ECO:0000256" key="1">
    <source>
        <dbReference type="ARBA" id="ARBA00004496"/>
    </source>
</evidence>
<keyword evidence="5 6" id="KW-0175">Coiled coil</keyword>
<dbReference type="GO" id="GO:0003682">
    <property type="term" value="F:chromatin binding"/>
    <property type="evidence" value="ECO:0007669"/>
    <property type="project" value="InterPro"/>
</dbReference>
<dbReference type="Proteomes" id="UP000717996">
    <property type="component" value="Unassembled WGS sequence"/>
</dbReference>
<keyword evidence="3" id="KW-0963">Cytoplasm</keyword>
<comment type="caution">
    <text evidence="8">The sequence shown here is derived from an EMBL/GenBank/DDBJ whole genome shotgun (WGS) entry which is preliminary data.</text>
</comment>
<reference evidence="8" key="1">
    <citation type="journal article" date="2020" name="Microb. Genom.">
        <title>Genetic diversity of clinical and environmental Mucorales isolates obtained from an investigation of mucormycosis cases among solid organ transplant recipients.</title>
        <authorList>
            <person name="Nguyen M.H."/>
            <person name="Kaul D."/>
            <person name="Muto C."/>
            <person name="Cheng S.J."/>
            <person name="Richter R.A."/>
            <person name="Bruno V.M."/>
            <person name="Liu G."/>
            <person name="Beyhan S."/>
            <person name="Sundermann A.J."/>
            <person name="Mounaud S."/>
            <person name="Pasculle A.W."/>
            <person name="Nierman W.C."/>
            <person name="Driscoll E."/>
            <person name="Cumbie R."/>
            <person name="Clancy C.J."/>
            <person name="Dupont C.L."/>
        </authorList>
    </citation>
    <scope>NUCLEOTIDE SEQUENCE</scope>
    <source>
        <strain evidence="8">GL16</strain>
    </source>
</reference>
<name>A0A9P6Y4I4_RHIOR</name>
<dbReference type="PANTHER" id="PTHR46461:SF2">
    <property type="entry name" value="ATTRACTIN"/>
    <property type="match status" value="1"/>
</dbReference>
<proteinExistence type="predicted"/>
<dbReference type="SUPFAM" id="SSF117281">
    <property type="entry name" value="Kelch motif"/>
    <property type="match status" value="1"/>
</dbReference>
<evidence type="ECO:0000256" key="3">
    <source>
        <dbReference type="ARBA" id="ARBA00022490"/>
    </source>
</evidence>
<keyword evidence="2" id="KW-0880">Kelch repeat</keyword>
<comment type="subcellular location">
    <subcellularLocation>
        <location evidence="1">Cytoplasm</location>
    </subcellularLocation>
</comment>
<dbReference type="FunFam" id="2.120.10.80:FF:000049">
    <property type="entry name" value="Cell polarity protein (Tea1)"/>
    <property type="match status" value="1"/>
</dbReference>
<dbReference type="PANTHER" id="PTHR46461">
    <property type="entry name" value="KELCH DOMAIN-CONTAINING PROTEIN 3"/>
    <property type="match status" value="1"/>
</dbReference>
<dbReference type="AlphaFoldDB" id="A0A9P6Y4I4"/>
<evidence type="ECO:0000256" key="7">
    <source>
        <dbReference type="SAM" id="MobiDB-lite"/>
    </source>
</evidence>
<dbReference type="InterPro" id="IPR006652">
    <property type="entry name" value="Kelch_1"/>
</dbReference>
<dbReference type="OrthoDB" id="45365at2759"/>